<dbReference type="EMBL" id="CP022957">
    <property type="protein sequence ID" value="ASV29188.1"/>
    <property type="molecule type" value="Genomic_DNA"/>
</dbReference>
<evidence type="ECO:0000313" key="2">
    <source>
        <dbReference type="Proteomes" id="UP000215244"/>
    </source>
</evidence>
<gene>
    <name evidence="1" type="ORF">CJ263_02525</name>
</gene>
<organism evidence="1 2">
    <name type="scientific">Maribacter cobaltidurans</name>
    <dbReference type="NCBI Taxonomy" id="1178778"/>
    <lineage>
        <taxon>Bacteria</taxon>
        <taxon>Pseudomonadati</taxon>
        <taxon>Bacteroidota</taxon>
        <taxon>Flavobacteriia</taxon>
        <taxon>Flavobacteriales</taxon>
        <taxon>Flavobacteriaceae</taxon>
        <taxon>Maribacter</taxon>
    </lineage>
</organism>
<accession>A0A223V2F8</accession>
<dbReference type="AlphaFoldDB" id="A0A223V2F8"/>
<sequence>MGKNIVNRWHGIPCDRVSKSAPLKHIYFFERIRRLFVSWKTFQEFHLIAIKTYFPIFGGIIISSPDIFVFEFRKNVEGFRE</sequence>
<dbReference type="Proteomes" id="UP000215244">
    <property type="component" value="Chromosome"/>
</dbReference>
<proteinExistence type="predicted"/>
<evidence type="ECO:0000313" key="1">
    <source>
        <dbReference type="EMBL" id="ASV29188.1"/>
    </source>
</evidence>
<name>A0A223V2F8_9FLAO</name>
<protein>
    <submittedName>
        <fullName evidence="1">Uncharacterized protein</fullName>
    </submittedName>
</protein>
<dbReference type="KEGG" id="marb:CJ263_02525"/>
<reference evidence="1 2" key="1">
    <citation type="submission" date="2017-08" db="EMBL/GenBank/DDBJ databases">
        <title>The complete genome sequence of Maribacter sp. B1, isolated from deep-sea sediment.</title>
        <authorList>
            <person name="Wu Y.-H."/>
            <person name="Cheng H."/>
            <person name="Xu X.-W."/>
        </authorList>
    </citation>
    <scope>NUCLEOTIDE SEQUENCE [LARGE SCALE GENOMIC DNA]</scope>
    <source>
        <strain evidence="1 2">B1</strain>
    </source>
</reference>
<keyword evidence="2" id="KW-1185">Reference proteome</keyword>